<feature type="transmembrane region" description="Helical" evidence="1">
    <location>
        <begin position="120"/>
        <end position="139"/>
    </location>
</feature>
<dbReference type="RefSeq" id="WP_344970371.1">
    <property type="nucleotide sequence ID" value="NZ_BAABDD010000008.1"/>
</dbReference>
<evidence type="ECO:0000313" key="2">
    <source>
        <dbReference type="EMBL" id="GAA3741335.1"/>
    </source>
</evidence>
<comment type="caution">
    <text evidence="2">The sequence shown here is derived from an EMBL/GenBank/DDBJ whole genome shotgun (WGS) entry which is preliminary data.</text>
</comment>
<keyword evidence="1" id="KW-0812">Transmembrane</keyword>
<proteinExistence type="predicted"/>
<feature type="transmembrane region" description="Helical" evidence="1">
    <location>
        <begin position="21"/>
        <end position="51"/>
    </location>
</feature>
<dbReference type="InterPro" id="IPR046095">
    <property type="entry name" value="DUF6113"/>
</dbReference>
<keyword evidence="1" id="KW-0472">Membrane</keyword>
<protein>
    <submittedName>
        <fullName evidence="2">Uncharacterized protein</fullName>
    </submittedName>
</protein>
<reference evidence="3" key="1">
    <citation type="journal article" date="2019" name="Int. J. Syst. Evol. Microbiol.">
        <title>The Global Catalogue of Microorganisms (GCM) 10K type strain sequencing project: providing services to taxonomists for standard genome sequencing and annotation.</title>
        <authorList>
            <consortium name="The Broad Institute Genomics Platform"/>
            <consortium name="The Broad Institute Genome Sequencing Center for Infectious Disease"/>
            <person name="Wu L."/>
            <person name="Ma J."/>
        </authorList>
    </citation>
    <scope>NUCLEOTIDE SEQUENCE [LARGE SCALE GENOMIC DNA]</scope>
    <source>
        <strain evidence="3">JCM 17137</strain>
    </source>
</reference>
<dbReference type="Pfam" id="PF19608">
    <property type="entry name" value="DUF6113"/>
    <property type="match status" value="1"/>
</dbReference>
<keyword evidence="1" id="KW-1133">Transmembrane helix</keyword>
<gene>
    <name evidence="2" type="ORF">GCM10022402_21420</name>
</gene>
<evidence type="ECO:0000256" key="1">
    <source>
        <dbReference type="SAM" id="Phobius"/>
    </source>
</evidence>
<name>A0ABP7FMM0_9ACTN</name>
<feature type="transmembrane region" description="Helical" evidence="1">
    <location>
        <begin position="57"/>
        <end position="77"/>
    </location>
</feature>
<evidence type="ECO:0000313" key="3">
    <source>
        <dbReference type="Proteomes" id="UP001500908"/>
    </source>
</evidence>
<sequence>MVAVSENPDQGGSKIARIATAVLLAVGYAVLLSLGFVAGIVSGLAASWLSWLWQTGSLGKVVAGVTLVVLCGLLFAGCRAAEWGMGSRIGSALPAAGWVVAGFTLISVSSAGDIVMTSAVINYGFLFGGIGAVVLATAVSSAPGPGSPPSDDQPTQNWNSA</sequence>
<dbReference type="EMBL" id="BAABDD010000008">
    <property type="protein sequence ID" value="GAA3741335.1"/>
    <property type="molecule type" value="Genomic_DNA"/>
</dbReference>
<keyword evidence="3" id="KW-1185">Reference proteome</keyword>
<organism evidence="2 3">
    <name type="scientific">Salinactinospora qingdaonensis</name>
    <dbReference type="NCBI Taxonomy" id="702744"/>
    <lineage>
        <taxon>Bacteria</taxon>
        <taxon>Bacillati</taxon>
        <taxon>Actinomycetota</taxon>
        <taxon>Actinomycetes</taxon>
        <taxon>Streptosporangiales</taxon>
        <taxon>Nocardiopsidaceae</taxon>
        <taxon>Salinactinospora</taxon>
    </lineage>
</organism>
<accession>A0ABP7FMM0</accession>
<feature type="transmembrane region" description="Helical" evidence="1">
    <location>
        <begin position="89"/>
        <end position="108"/>
    </location>
</feature>
<dbReference type="Proteomes" id="UP001500908">
    <property type="component" value="Unassembled WGS sequence"/>
</dbReference>